<keyword evidence="8" id="KW-1185">Reference proteome</keyword>
<evidence type="ECO:0000256" key="2">
    <source>
        <dbReference type="ARBA" id="ARBA00022483"/>
    </source>
</evidence>
<evidence type="ECO:0000256" key="1">
    <source>
        <dbReference type="ARBA" id="ARBA00004175"/>
    </source>
</evidence>
<gene>
    <name evidence="7" type="ORF">LAZ67_5001347</name>
</gene>
<name>A0ABY6KFH9_9ARAC</name>
<dbReference type="Pfam" id="PF12796">
    <property type="entry name" value="Ank_2"/>
    <property type="match status" value="1"/>
</dbReference>
<dbReference type="InterPro" id="IPR036397">
    <property type="entry name" value="RNaseH_sf"/>
</dbReference>
<feature type="repeat" description="ANK" evidence="6">
    <location>
        <begin position="554"/>
        <end position="586"/>
    </location>
</feature>
<dbReference type="Gene3D" id="3.30.420.10">
    <property type="entry name" value="Ribonuclease H-like superfamily/Ribonuclease H"/>
    <property type="match status" value="1"/>
</dbReference>
<dbReference type="Pfam" id="PF01359">
    <property type="entry name" value="Transposase_1"/>
    <property type="match status" value="1"/>
</dbReference>
<dbReference type="InterPro" id="IPR036770">
    <property type="entry name" value="Ankyrin_rpt-contain_sf"/>
</dbReference>
<dbReference type="PANTHER" id="PTHR46114:SF2">
    <property type="entry name" value="CULLIN N-TERMINAL DOMAIN-CONTAINING PROTEIN"/>
    <property type="match status" value="1"/>
</dbReference>
<comment type="subcellular location">
    <subcellularLocation>
        <location evidence="1">Target cell membrane</location>
    </subcellularLocation>
</comment>
<evidence type="ECO:0000256" key="4">
    <source>
        <dbReference type="ARBA" id="ARBA00023028"/>
    </source>
</evidence>
<keyword evidence="4" id="KW-0638">Presynaptic neurotoxin</keyword>
<keyword evidence="5" id="KW-1053">Target membrane</keyword>
<accession>A0ABY6KFH9</accession>
<keyword evidence="5" id="KW-0472">Membrane</keyword>
<evidence type="ECO:0000256" key="5">
    <source>
        <dbReference type="ARBA" id="ARBA00023298"/>
    </source>
</evidence>
<evidence type="ECO:0000256" key="3">
    <source>
        <dbReference type="ARBA" id="ARBA00022537"/>
    </source>
</evidence>
<dbReference type="SMART" id="SM00248">
    <property type="entry name" value="ANK"/>
    <property type="match status" value="4"/>
</dbReference>
<dbReference type="Proteomes" id="UP001235939">
    <property type="component" value="Chromosome 05"/>
</dbReference>
<evidence type="ECO:0000313" key="8">
    <source>
        <dbReference type="Proteomes" id="UP001235939"/>
    </source>
</evidence>
<dbReference type="SUPFAM" id="SSF48403">
    <property type="entry name" value="Ankyrin repeat"/>
    <property type="match status" value="1"/>
</dbReference>
<keyword evidence="2" id="KW-0268">Exocytosis</keyword>
<dbReference type="InterPro" id="IPR002110">
    <property type="entry name" value="Ankyrin_rpt"/>
</dbReference>
<dbReference type="InterPro" id="IPR001888">
    <property type="entry name" value="Transposase_1"/>
</dbReference>
<organism evidence="7 8">
    <name type="scientific">Cordylochernes scorpioides</name>
    <dbReference type="NCBI Taxonomy" id="51811"/>
    <lineage>
        <taxon>Eukaryota</taxon>
        <taxon>Metazoa</taxon>
        <taxon>Ecdysozoa</taxon>
        <taxon>Arthropoda</taxon>
        <taxon>Chelicerata</taxon>
        <taxon>Arachnida</taxon>
        <taxon>Pseudoscorpiones</taxon>
        <taxon>Cheliferoidea</taxon>
        <taxon>Chernetidae</taxon>
        <taxon>Cordylochernes</taxon>
    </lineage>
</organism>
<dbReference type="PANTHER" id="PTHR46114">
    <property type="entry name" value="APPLE DOMAIN-CONTAINING PROTEIN"/>
    <property type="match status" value="1"/>
</dbReference>
<reference evidence="7 8" key="1">
    <citation type="submission" date="2022-01" db="EMBL/GenBank/DDBJ databases">
        <title>A chromosomal length assembly of Cordylochernes scorpioides.</title>
        <authorList>
            <person name="Zeh D."/>
            <person name="Zeh J."/>
        </authorList>
    </citation>
    <scope>NUCLEOTIDE SEQUENCE [LARGE SCALE GENOMIC DNA]</scope>
    <source>
        <strain evidence="7">IN4F17</strain>
        <tissue evidence="7">Whole Body</tissue>
    </source>
</reference>
<keyword evidence="3" id="KW-1052">Target cell membrane</keyword>
<protein>
    <submittedName>
        <fullName evidence="7">Uncharacterized protein</fullName>
    </submittedName>
</protein>
<keyword evidence="4" id="KW-0800">Toxin</keyword>
<dbReference type="PROSITE" id="PS50297">
    <property type="entry name" value="ANK_REP_REGION"/>
    <property type="match status" value="2"/>
</dbReference>
<dbReference type="PROSITE" id="PS50088">
    <property type="entry name" value="ANK_REPEAT"/>
    <property type="match status" value="2"/>
</dbReference>
<keyword evidence="4" id="KW-0528">Neurotoxin</keyword>
<feature type="repeat" description="ANK" evidence="6">
    <location>
        <begin position="634"/>
        <end position="666"/>
    </location>
</feature>
<evidence type="ECO:0000313" key="7">
    <source>
        <dbReference type="EMBL" id="UYV67602.1"/>
    </source>
</evidence>
<dbReference type="Gene3D" id="1.25.40.20">
    <property type="entry name" value="Ankyrin repeat-containing domain"/>
    <property type="match status" value="3"/>
</dbReference>
<keyword evidence="6" id="KW-0040">ANK repeat</keyword>
<dbReference type="EMBL" id="CP092867">
    <property type="protein sequence ID" value="UYV67602.1"/>
    <property type="molecule type" value="Genomic_DNA"/>
</dbReference>
<sequence length="935" mass="106836">MDKRGYCAVIEFLVLDGLIFKEIHPKLTKAYGNFYLQFQPLKSEQLVEDDPREGQPKTATTLEIIEKVHNIVVNDRRVKVCEIAEAEGISEERVRNILHEELGIRKLCRFVTMDETWVHHYTPEIKQQSKQWMEGGGSAPKRAKSIPSDGKVMGGVFWDVKVILLINYLEKDRTITGEYYSNLLVTSWMSKCQEAFLENASAFVIKTESTTQWQADLAPKEMAASDMRNRRHVQLLLTWSTNATHSMQYDVKSFLLESNVMYFLGVELRSVQEDLVWRRTLSRGSLGGLQGRVAEVKQRNLGWIKSERHMPFTVPMIWREPKDHSSDCYFCLTKTTGITSKSRHTVEYPDLPSAMRPVPHSDILPVSQPPENVIFSDDELDRREQQSDDTNFEAGASSEPHLLTQGDLNDLNGNFQNSLNEVEAAAWDSFRNVCKNLGSVKVENYRYIVNDLLLSYKALGCNMSLKIHFLHSHLDFFPDNLGAVSAEHGERFHQDISSMEKRYHSKWSPGMLADYCWTLKRDVPQANTAIDTGNADFVKSVVVSGRNLNESCGWNLIPLTIAIQDNRPDIVKILLDAGAEVNPTFEMELPEKTKDVLKSFKDYAENSSIISEQDIDLDISAFSQIGSDVKMEETLFSPLILAAVAGQAEIVDLLIKAGVDVNQQDQYGNTALHIAVMYSDKESLETINIHGDRYHRLILQSQGKHLEVVKSLIYAGANPNIENFLYKLPLTIAIEFSKEDIIKALVNGGTDLKKAFEIEQYFPLHFISWRFQPNIYKEEPSSNIRLTLLFLLLQYPDYPMPELFRTNKDLLICFNVCKRYVNKLNKIILGTSKITLRQFMLERNIGKLMKYVSQINDNTLAYLKENVEPDIPPRFVDMIHDQIERGRRRKMLIEMGVEILGKSDLAVLPFEVRKCLTEYMENENIDKLIASSSAL</sequence>
<proteinExistence type="predicted"/>
<evidence type="ECO:0000256" key="6">
    <source>
        <dbReference type="PROSITE-ProRule" id="PRU00023"/>
    </source>
</evidence>